<evidence type="ECO:0000313" key="3">
    <source>
        <dbReference type="EMBL" id="PWA61200.1"/>
    </source>
</evidence>
<feature type="compositionally biased region" description="Polar residues" evidence="1">
    <location>
        <begin position="1"/>
        <end position="18"/>
    </location>
</feature>
<dbReference type="OrthoDB" id="550780at2759"/>
<dbReference type="AlphaFoldDB" id="A0A2U1MIV6"/>
<sequence>MSQQNKTEYTKGYHNSQCVPPKPKRDTTYRPQHNVGGSSTSSNNPVRIIPSPADILQAVFLRKNSDIREGGLEYSVVPTQQYVRKINEDLIEDDHFTRGPWLSVIHKLNAEGVIVTGCLGDIKSYCRKGKLELVVVVINACTPNALGELIVTLKDHSGTMSGTIHHKVLTEEAGYKNSIQVGVVLVLRNVSVFTPKSSPPCLNITKSLQKRRVTKTHSKSELFWYFVMFRYSPQNHHPMS</sequence>
<dbReference type="EMBL" id="PKPP01005161">
    <property type="protein sequence ID" value="PWA61200.1"/>
    <property type="molecule type" value="Genomic_DNA"/>
</dbReference>
<reference evidence="3 4" key="1">
    <citation type="journal article" date="2018" name="Mol. Plant">
        <title>The genome of Artemisia annua provides insight into the evolution of Asteraceae family and artemisinin biosynthesis.</title>
        <authorList>
            <person name="Shen Q."/>
            <person name="Zhang L."/>
            <person name="Liao Z."/>
            <person name="Wang S."/>
            <person name="Yan T."/>
            <person name="Shi P."/>
            <person name="Liu M."/>
            <person name="Fu X."/>
            <person name="Pan Q."/>
            <person name="Wang Y."/>
            <person name="Lv Z."/>
            <person name="Lu X."/>
            <person name="Zhang F."/>
            <person name="Jiang W."/>
            <person name="Ma Y."/>
            <person name="Chen M."/>
            <person name="Hao X."/>
            <person name="Li L."/>
            <person name="Tang Y."/>
            <person name="Lv G."/>
            <person name="Zhou Y."/>
            <person name="Sun X."/>
            <person name="Brodelius P.E."/>
            <person name="Rose J.K.C."/>
            <person name="Tang K."/>
        </authorList>
    </citation>
    <scope>NUCLEOTIDE SEQUENCE [LARGE SCALE GENOMIC DNA]</scope>
    <source>
        <strain evidence="4">cv. Huhao1</strain>
        <tissue evidence="3">Leaf</tissue>
    </source>
</reference>
<dbReference type="InterPro" id="IPR028045">
    <property type="entry name" value="HROB"/>
</dbReference>
<organism evidence="3 4">
    <name type="scientific">Artemisia annua</name>
    <name type="common">Sweet wormwood</name>
    <dbReference type="NCBI Taxonomy" id="35608"/>
    <lineage>
        <taxon>Eukaryota</taxon>
        <taxon>Viridiplantae</taxon>
        <taxon>Streptophyta</taxon>
        <taxon>Embryophyta</taxon>
        <taxon>Tracheophyta</taxon>
        <taxon>Spermatophyta</taxon>
        <taxon>Magnoliopsida</taxon>
        <taxon>eudicotyledons</taxon>
        <taxon>Gunneridae</taxon>
        <taxon>Pentapetalae</taxon>
        <taxon>asterids</taxon>
        <taxon>campanulids</taxon>
        <taxon>Asterales</taxon>
        <taxon>Asteraceae</taxon>
        <taxon>Asteroideae</taxon>
        <taxon>Anthemideae</taxon>
        <taxon>Artemisiinae</taxon>
        <taxon>Artemisia</taxon>
    </lineage>
</organism>
<dbReference type="Pfam" id="PF15072">
    <property type="entry name" value="HROB"/>
    <property type="match status" value="1"/>
</dbReference>
<dbReference type="Proteomes" id="UP000245207">
    <property type="component" value="Unassembled WGS sequence"/>
</dbReference>
<dbReference type="PANTHER" id="PTHR14523">
    <property type="entry name" value="UNCHARACTERIZED PROTEIN C17ORF53 HOMOLOG"/>
    <property type="match status" value="1"/>
</dbReference>
<accession>A0A2U1MIV6</accession>
<feature type="compositionally biased region" description="Polar residues" evidence="1">
    <location>
        <begin position="29"/>
        <end position="45"/>
    </location>
</feature>
<dbReference type="GO" id="GO:0000725">
    <property type="term" value="P:recombinational repair"/>
    <property type="evidence" value="ECO:0007669"/>
    <property type="project" value="InterPro"/>
</dbReference>
<name>A0A2U1MIV6_ARTAN</name>
<protein>
    <recommendedName>
        <fullName evidence="2">Homologous recombination OB-fold protein OB-fold domain-containing protein</fullName>
    </recommendedName>
</protein>
<feature type="domain" description="Homologous recombination OB-fold protein OB-fold" evidence="2">
    <location>
        <begin position="130"/>
        <end position="207"/>
    </location>
</feature>
<feature type="region of interest" description="Disordered" evidence="1">
    <location>
        <begin position="1"/>
        <end position="46"/>
    </location>
</feature>
<comment type="caution">
    <text evidence="3">The sequence shown here is derived from an EMBL/GenBank/DDBJ whole genome shotgun (WGS) entry which is preliminary data.</text>
</comment>
<dbReference type="PANTHER" id="PTHR14523:SF1">
    <property type="entry name" value="HOMOLOGOUS RECOMBINATION OB-FOLD PROTEIN"/>
    <property type="match status" value="1"/>
</dbReference>
<gene>
    <name evidence="3" type="ORF">CTI12_AA375070</name>
</gene>
<proteinExistence type="predicted"/>
<keyword evidence="4" id="KW-1185">Reference proteome</keyword>
<evidence type="ECO:0000313" key="4">
    <source>
        <dbReference type="Proteomes" id="UP000245207"/>
    </source>
</evidence>
<evidence type="ECO:0000259" key="2">
    <source>
        <dbReference type="Pfam" id="PF15072"/>
    </source>
</evidence>
<evidence type="ECO:0000256" key="1">
    <source>
        <dbReference type="SAM" id="MobiDB-lite"/>
    </source>
</evidence>
<dbReference type="InterPro" id="IPR058570">
    <property type="entry name" value="HROB_OB"/>
</dbReference>